<comment type="caution">
    <text evidence="1">The sequence shown here is derived from an EMBL/GenBank/DDBJ whole genome shotgun (WGS) entry which is preliminary data.</text>
</comment>
<dbReference type="AlphaFoldDB" id="A0AAV4ECJ6"/>
<protein>
    <submittedName>
        <fullName evidence="1">Uncharacterized protein</fullName>
    </submittedName>
</protein>
<evidence type="ECO:0000313" key="2">
    <source>
        <dbReference type="Proteomes" id="UP000762676"/>
    </source>
</evidence>
<dbReference type="Proteomes" id="UP000762676">
    <property type="component" value="Unassembled WGS sequence"/>
</dbReference>
<dbReference type="EMBL" id="BMAT01003615">
    <property type="protein sequence ID" value="GFR58520.1"/>
    <property type="molecule type" value="Genomic_DNA"/>
</dbReference>
<gene>
    <name evidence="1" type="ORF">ElyMa_001769500</name>
</gene>
<evidence type="ECO:0000313" key="1">
    <source>
        <dbReference type="EMBL" id="GFR58520.1"/>
    </source>
</evidence>
<keyword evidence="2" id="KW-1185">Reference proteome</keyword>
<accession>A0AAV4ECJ6</accession>
<reference evidence="1 2" key="1">
    <citation type="journal article" date="2021" name="Elife">
        <title>Chloroplast acquisition without the gene transfer in kleptoplastic sea slugs, Plakobranchus ocellatus.</title>
        <authorList>
            <person name="Maeda T."/>
            <person name="Takahashi S."/>
            <person name="Yoshida T."/>
            <person name="Shimamura S."/>
            <person name="Takaki Y."/>
            <person name="Nagai Y."/>
            <person name="Toyoda A."/>
            <person name="Suzuki Y."/>
            <person name="Arimoto A."/>
            <person name="Ishii H."/>
            <person name="Satoh N."/>
            <person name="Nishiyama T."/>
            <person name="Hasebe M."/>
            <person name="Maruyama T."/>
            <person name="Minagawa J."/>
            <person name="Obokata J."/>
            <person name="Shigenobu S."/>
        </authorList>
    </citation>
    <scope>NUCLEOTIDE SEQUENCE [LARGE SCALE GENOMIC DNA]</scope>
</reference>
<sequence>MTVKDLNIRRYKTWISGGTRPGHASVLDLDLRLFVRVPTPPRTFSGHMQRNLNANLC</sequence>
<organism evidence="1 2">
    <name type="scientific">Elysia marginata</name>
    <dbReference type="NCBI Taxonomy" id="1093978"/>
    <lineage>
        <taxon>Eukaryota</taxon>
        <taxon>Metazoa</taxon>
        <taxon>Spiralia</taxon>
        <taxon>Lophotrochozoa</taxon>
        <taxon>Mollusca</taxon>
        <taxon>Gastropoda</taxon>
        <taxon>Heterobranchia</taxon>
        <taxon>Euthyneura</taxon>
        <taxon>Panpulmonata</taxon>
        <taxon>Sacoglossa</taxon>
        <taxon>Placobranchoidea</taxon>
        <taxon>Plakobranchidae</taxon>
        <taxon>Elysia</taxon>
    </lineage>
</organism>
<proteinExistence type="predicted"/>
<feature type="non-terminal residue" evidence="1">
    <location>
        <position position="57"/>
    </location>
</feature>
<name>A0AAV4ECJ6_9GAST</name>